<reference evidence="2 3" key="1">
    <citation type="submission" date="2018-04" db="EMBL/GenBank/DDBJ databases">
        <title>WGS assembly of Panicum hallii var. hallii HAL2.</title>
        <authorList>
            <person name="Lovell J."/>
            <person name="Jenkins J."/>
            <person name="Lowry D."/>
            <person name="Mamidi S."/>
            <person name="Sreedasyam A."/>
            <person name="Weng X."/>
            <person name="Barry K."/>
            <person name="Bonette J."/>
            <person name="Campitelli B."/>
            <person name="Daum C."/>
            <person name="Gordon S."/>
            <person name="Gould B."/>
            <person name="Lipzen A."/>
            <person name="MacQueen A."/>
            <person name="Palacio-Mejia J."/>
            <person name="Plott C."/>
            <person name="Shakirov E."/>
            <person name="Shu S."/>
            <person name="Yoshinaga Y."/>
            <person name="Zane M."/>
            <person name="Rokhsar D."/>
            <person name="Grimwood J."/>
            <person name="Schmutz J."/>
            <person name="Juenger T."/>
        </authorList>
    </citation>
    <scope>NUCLEOTIDE SEQUENCE [LARGE SCALE GENOMIC DNA]</scope>
    <source>
        <strain evidence="3">cv. HAL2</strain>
    </source>
</reference>
<name>A0A2T7EDP1_9POAL</name>
<evidence type="ECO:0000256" key="1">
    <source>
        <dbReference type="SAM" id="MobiDB-lite"/>
    </source>
</evidence>
<feature type="region of interest" description="Disordered" evidence="1">
    <location>
        <begin position="197"/>
        <end position="243"/>
    </location>
</feature>
<evidence type="ECO:0000313" key="2">
    <source>
        <dbReference type="EMBL" id="PUZ65954.1"/>
    </source>
</evidence>
<dbReference type="Gramene" id="PUZ65954">
    <property type="protein sequence ID" value="PUZ65954"/>
    <property type="gene ID" value="GQ55_3G267100"/>
</dbReference>
<feature type="compositionally biased region" description="Low complexity" evidence="1">
    <location>
        <begin position="135"/>
        <end position="148"/>
    </location>
</feature>
<feature type="compositionally biased region" description="Low complexity" evidence="1">
    <location>
        <begin position="77"/>
        <end position="87"/>
    </location>
</feature>
<dbReference type="EMBL" id="CM009751">
    <property type="protein sequence ID" value="PUZ65954.1"/>
    <property type="molecule type" value="Genomic_DNA"/>
</dbReference>
<organism evidence="2 3">
    <name type="scientific">Panicum hallii var. hallii</name>
    <dbReference type="NCBI Taxonomy" id="1504633"/>
    <lineage>
        <taxon>Eukaryota</taxon>
        <taxon>Viridiplantae</taxon>
        <taxon>Streptophyta</taxon>
        <taxon>Embryophyta</taxon>
        <taxon>Tracheophyta</taxon>
        <taxon>Spermatophyta</taxon>
        <taxon>Magnoliopsida</taxon>
        <taxon>Liliopsida</taxon>
        <taxon>Poales</taxon>
        <taxon>Poaceae</taxon>
        <taxon>PACMAD clade</taxon>
        <taxon>Panicoideae</taxon>
        <taxon>Panicodae</taxon>
        <taxon>Paniceae</taxon>
        <taxon>Panicinae</taxon>
        <taxon>Panicum</taxon>
        <taxon>Panicum sect. Panicum</taxon>
    </lineage>
</organism>
<dbReference type="Proteomes" id="UP000244336">
    <property type="component" value="Chromosome 3"/>
</dbReference>
<dbReference type="AlphaFoldDB" id="A0A2T7EDP1"/>
<protein>
    <submittedName>
        <fullName evidence="2">Uncharacterized protein</fullName>
    </submittedName>
</protein>
<feature type="compositionally biased region" description="Pro residues" evidence="1">
    <location>
        <begin position="26"/>
        <end position="40"/>
    </location>
</feature>
<feature type="compositionally biased region" description="Basic and acidic residues" evidence="1">
    <location>
        <begin position="231"/>
        <end position="243"/>
    </location>
</feature>
<proteinExistence type="predicted"/>
<feature type="compositionally biased region" description="Low complexity" evidence="1">
    <location>
        <begin position="106"/>
        <end position="117"/>
    </location>
</feature>
<accession>A0A2T7EDP1</accession>
<sequence length="243" mass="25808">MGPCASLSLVRSVFRSPRTPRRRRSPSPPPPSTLPAPPPQLEGVPERDGQDRAPEVALARAHGRGSVAPPQEEVEGKVATAAKTATKAPRRLQHYLGAHGHEGAEEAPAGGEQKAPEVVLESSDEVPVRGGGRVGAADGVGVEQQGGRQRLHGEGVAEEQRRGERGREGEERHEERYPAASLARLSSLSPPLALLLTSPISQGRPPPWPPELSAAVGFRPLKSPSPLPACRGHDSRELRDAIR</sequence>
<feature type="compositionally biased region" description="Basic and acidic residues" evidence="1">
    <location>
        <begin position="151"/>
        <end position="177"/>
    </location>
</feature>
<evidence type="ECO:0000313" key="3">
    <source>
        <dbReference type="Proteomes" id="UP000244336"/>
    </source>
</evidence>
<feature type="compositionally biased region" description="Basic and acidic residues" evidence="1">
    <location>
        <begin position="44"/>
        <end position="54"/>
    </location>
</feature>
<feature type="region of interest" description="Disordered" evidence="1">
    <location>
        <begin position="1"/>
        <end position="183"/>
    </location>
</feature>
<keyword evidence="3" id="KW-1185">Reference proteome</keyword>
<gene>
    <name evidence="2" type="ORF">GQ55_3G267100</name>
</gene>